<dbReference type="EMBL" id="PJQM01003871">
    <property type="protein sequence ID" value="RCH86730.1"/>
    <property type="molecule type" value="Genomic_DNA"/>
</dbReference>
<evidence type="ECO:0000256" key="6">
    <source>
        <dbReference type="ARBA" id="ARBA00023242"/>
    </source>
</evidence>
<dbReference type="SMART" id="SM00479">
    <property type="entry name" value="EXOIII"/>
    <property type="match status" value="1"/>
</dbReference>
<dbReference type="AlphaFoldDB" id="A0A367J9Z0"/>
<protein>
    <submittedName>
        <fullName evidence="8">RNA exonuclease 3</fullName>
    </submittedName>
</protein>
<name>A0A367J9Z0_RHIST</name>
<keyword evidence="3" id="KW-0540">Nuclease</keyword>
<comment type="caution">
    <text evidence="8">The sequence shown here is derived from an EMBL/GenBank/DDBJ whole genome shotgun (WGS) entry which is preliminary data.</text>
</comment>
<keyword evidence="5 8" id="KW-0269">Exonuclease</keyword>
<dbReference type="GO" id="GO:0003676">
    <property type="term" value="F:nucleic acid binding"/>
    <property type="evidence" value="ECO:0007669"/>
    <property type="project" value="InterPro"/>
</dbReference>
<evidence type="ECO:0000259" key="7">
    <source>
        <dbReference type="SMART" id="SM00479"/>
    </source>
</evidence>
<comment type="subcellular location">
    <subcellularLocation>
        <location evidence="1">Nucleus</location>
    </subcellularLocation>
</comment>
<feature type="domain" description="Exonuclease" evidence="7">
    <location>
        <begin position="210"/>
        <end position="367"/>
    </location>
</feature>
<keyword evidence="9" id="KW-1185">Reference proteome</keyword>
<evidence type="ECO:0000256" key="2">
    <source>
        <dbReference type="ARBA" id="ARBA00006357"/>
    </source>
</evidence>
<dbReference type="GO" id="GO:0010629">
    <property type="term" value="P:negative regulation of gene expression"/>
    <property type="evidence" value="ECO:0007669"/>
    <property type="project" value="UniProtKB-ARBA"/>
</dbReference>
<proteinExistence type="inferred from homology"/>
<dbReference type="PANTHER" id="PTHR12801">
    <property type="entry name" value="RNA EXONUCLEASE REXO1 / RECO3 FAMILY MEMBER-RELATED"/>
    <property type="match status" value="1"/>
</dbReference>
<dbReference type="CDD" id="cd06145">
    <property type="entry name" value="REX1_like"/>
    <property type="match status" value="1"/>
</dbReference>
<keyword evidence="6" id="KW-0539">Nucleus</keyword>
<accession>A0A367J9Z0</accession>
<reference evidence="8 9" key="1">
    <citation type="journal article" date="2018" name="G3 (Bethesda)">
        <title>Phylogenetic and Phylogenomic Definition of Rhizopus Species.</title>
        <authorList>
            <person name="Gryganskyi A.P."/>
            <person name="Golan J."/>
            <person name="Dolatabadi S."/>
            <person name="Mondo S."/>
            <person name="Robb S."/>
            <person name="Idnurm A."/>
            <person name="Muszewska A."/>
            <person name="Steczkiewicz K."/>
            <person name="Masonjones S."/>
            <person name="Liao H.L."/>
            <person name="Gajdeczka M.T."/>
            <person name="Anike F."/>
            <person name="Vuek A."/>
            <person name="Anishchenko I.M."/>
            <person name="Voigt K."/>
            <person name="de Hoog G.S."/>
            <person name="Smith M.E."/>
            <person name="Heitman J."/>
            <person name="Vilgalys R."/>
            <person name="Stajich J.E."/>
        </authorList>
    </citation>
    <scope>NUCLEOTIDE SEQUENCE [LARGE SCALE GENOMIC DNA]</scope>
    <source>
        <strain evidence="8 9">LSU 92-RS-03</strain>
    </source>
</reference>
<organism evidence="8 9">
    <name type="scientific">Rhizopus stolonifer</name>
    <name type="common">Rhizopus nigricans</name>
    <dbReference type="NCBI Taxonomy" id="4846"/>
    <lineage>
        <taxon>Eukaryota</taxon>
        <taxon>Fungi</taxon>
        <taxon>Fungi incertae sedis</taxon>
        <taxon>Mucoromycota</taxon>
        <taxon>Mucoromycotina</taxon>
        <taxon>Mucoromycetes</taxon>
        <taxon>Mucorales</taxon>
        <taxon>Mucorineae</taxon>
        <taxon>Rhizopodaceae</taxon>
        <taxon>Rhizopus</taxon>
    </lineage>
</organism>
<evidence type="ECO:0000256" key="1">
    <source>
        <dbReference type="ARBA" id="ARBA00004123"/>
    </source>
</evidence>
<keyword evidence="4" id="KW-0378">Hydrolase</keyword>
<dbReference type="SUPFAM" id="SSF53098">
    <property type="entry name" value="Ribonuclease H-like"/>
    <property type="match status" value="1"/>
</dbReference>
<feature type="non-terminal residue" evidence="8">
    <location>
        <position position="1"/>
    </location>
</feature>
<dbReference type="Gene3D" id="3.30.420.10">
    <property type="entry name" value="Ribonuclease H-like superfamily/Ribonuclease H"/>
    <property type="match status" value="1"/>
</dbReference>
<dbReference type="FunFam" id="3.30.420.10:FF:000031">
    <property type="entry name" value="RNA exonuclease 1"/>
    <property type="match status" value="1"/>
</dbReference>
<evidence type="ECO:0000256" key="5">
    <source>
        <dbReference type="ARBA" id="ARBA00022839"/>
    </source>
</evidence>
<evidence type="ECO:0000313" key="9">
    <source>
        <dbReference type="Proteomes" id="UP000253551"/>
    </source>
</evidence>
<dbReference type="InterPro" id="IPR036397">
    <property type="entry name" value="RNaseH_sf"/>
</dbReference>
<dbReference type="GO" id="GO:0005634">
    <property type="term" value="C:nucleus"/>
    <property type="evidence" value="ECO:0007669"/>
    <property type="project" value="UniProtKB-SubCell"/>
</dbReference>
<evidence type="ECO:0000313" key="8">
    <source>
        <dbReference type="EMBL" id="RCH86730.1"/>
    </source>
</evidence>
<dbReference type="GO" id="GO:0004527">
    <property type="term" value="F:exonuclease activity"/>
    <property type="evidence" value="ECO:0007669"/>
    <property type="project" value="UniProtKB-KW"/>
</dbReference>
<dbReference type="OrthoDB" id="8191639at2759"/>
<evidence type="ECO:0000256" key="4">
    <source>
        <dbReference type="ARBA" id="ARBA00022801"/>
    </source>
</evidence>
<dbReference type="PANTHER" id="PTHR12801:SF115">
    <property type="entry name" value="FI18136P1-RELATED"/>
    <property type="match status" value="1"/>
</dbReference>
<evidence type="ECO:0000256" key="3">
    <source>
        <dbReference type="ARBA" id="ARBA00022722"/>
    </source>
</evidence>
<dbReference type="InterPro" id="IPR012337">
    <property type="entry name" value="RNaseH-like_sf"/>
</dbReference>
<gene>
    <name evidence="8" type="primary">REX3</name>
    <name evidence="8" type="ORF">CU098_000783</name>
</gene>
<comment type="similarity">
    <text evidence="2">Belongs to the REXO1/REXO3 family.</text>
</comment>
<dbReference type="InterPro" id="IPR034922">
    <property type="entry name" value="REX1-like_exo"/>
</dbReference>
<dbReference type="InterPro" id="IPR013520">
    <property type="entry name" value="Ribonucl_H"/>
</dbReference>
<sequence length="368" mass="41191">IYQRIYAPILSQKPTAAAESTIKQEEDILNSTTNLAGYKQKAASVLGSLKKRPTSTGLDDMGIDGEWKDPALIQDDSEILDKANQCLVSLEGLEELKYPLPNLLDTSIASFGAHVGNQTTCDRCKNHYVLKDILENSDSEACLYHPQRMITLLVNGEKKRTYNCCQDAQESNGCTRGPHVYKEDDLHILHSKIPFTLAPPYSPDNKDRRKIVALDCEMGYTTAGMELIRLTVVDDKKKKLLDELALPSHMVIDLNTKYSGVKTLEGVKHDLRSLKRELFKYVDQDTIIVGHGLENDMCALRLIHTNIIDTVNLYPHKMGLPYRNSLRMLSSTVAGKLIQQGSDGHDSMEDAAVCIDILKNYIKNNKNN</sequence>
<dbReference type="STRING" id="4846.A0A367J9Z0"/>
<dbReference type="InterPro" id="IPR047021">
    <property type="entry name" value="REXO1/3/4-like"/>
</dbReference>
<dbReference type="Proteomes" id="UP000253551">
    <property type="component" value="Unassembled WGS sequence"/>
</dbReference>